<accession>A0A292YKH1</accession>
<feature type="domain" description="VTT" evidence="8">
    <location>
        <begin position="29"/>
        <end position="155"/>
    </location>
</feature>
<comment type="similarity">
    <text evidence="2">Belongs to the DedA family.</text>
</comment>
<feature type="transmembrane region" description="Helical" evidence="7">
    <location>
        <begin position="103"/>
        <end position="123"/>
    </location>
</feature>
<keyword evidence="5 7" id="KW-1133">Transmembrane helix</keyword>
<dbReference type="RefSeq" id="WP_165912726.1">
    <property type="nucleotide sequence ID" value="NZ_BDUF01000010.1"/>
</dbReference>
<protein>
    <submittedName>
        <fullName evidence="9">Alkaline phosphatase</fullName>
    </submittedName>
</protein>
<sequence>MPDSFVLIQEYGYFFLFLIVLSGVLGFPVPDEGVLFFAGVLIAKGLMSFVPALVVSVGAVMLGSFVNYRVASLCGVWKMARWGRRIGFPVHRWKRSVRIMRRYGIWAVPVSYFIPGVRMGVSYGAGLLRLPAREYTISAFVGVVAWVGLYLWLGSLVA</sequence>
<name>A0A292YKH1_9BACL</name>
<gene>
    <name evidence="9" type="ORF">EFBL_0488</name>
</gene>
<keyword evidence="10" id="KW-1185">Reference proteome</keyword>
<evidence type="ECO:0000256" key="4">
    <source>
        <dbReference type="ARBA" id="ARBA00022692"/>
    </source>
</evidence>
<comment type="caution">
    <text evidence="9">The sequence shown here is derived from an EMBL/GenBank/DDBJ whole genome shotgun (WGS) entry which is preliminary data.</text>
</comment>
<keyword evidence="6 7" id="KW-0472">Membrane</keyword>
<keyword evidence="4 7" id="KW-0812">Transmembrane</keyword>
<dbReference type="GO" id="GO:0005886">
    <property type="term" value="C:plasma membrane"/>
    <property type="evidence" value="ECO:0007669"/>
    <property type="project" value="UniProtKB-SubCell"/>
</dbReference>
<dbReference type="InterPro" id="IPR032816">
    <property type="entry name" value="VTT_dom"/>
</dbReference>
<feature type="transmembrane region" description="Helical" evidence="7">
    <location>
        <begin position="12"/>
        <end position="29"/>
    </location>
</feature>
<dbReference type="Proteomes" id="UP000217785">
    <property type="component" value="Unassembled WGS sequence"/>
</dbReference>
<evidence type="ECO:0000256" key="1">
    <source>
        <dbReference type="ARBA" id="ARBA00004651"/>
    </source>
</evidence>
<evidence type="ECO:0000313" key="10">
    <source>
        <dbReference type="Proteomes" id="UP000217785"/>
    </source>
</evidence>
<evidence type="ECO:0000256" key="3">
    <source>
        <dbReference type="ARBA" id="ARBA00022475"/>
    </source>
</evidence>
<dbReference type="PANTHER" id="PTHR42709">
    <property type="entry name" value="ALKALINE PHOSPHATASE LIKE PROTEIN"/>
    <property type="match status" value="1"/>
</dbReference>
<evidence type="ECO:0000256" key="6">
    <source>
        <dbReference type="ARBA" id="ARBA00023136"/>
    </source>
</evidence>
<evidence type="ECO:0000256" key="7">
    <source>
        <dbReference type="SAM" id="Phobius"/>
    </source>
</evidence>
<reference evidence="10" key="1">
    <citation type="submission" date="2017-07" db="EMBL/GenBank/DDBJ databases">
        <title>Draft genome sequence of Effusibacillus lacus strain skLN1.</title>
        <authorList>
            <person name="Watanabe M."/>
            <person name="Kojima H."/>
            <person name="Fukui M."/>
        </authorList>
    </citation>
    <scope>NUCLEOTIDE SEQUENCE [LARGE SCALE GENOMIC DNA]</scope>
    <source>
        <strain evidence="10">skLN1</strain>
    </source>
</reference>
<evidence type="ECO:0000313" key="9">
    <source>
        <dbReference type="EMBL" id="GAX88874.1"/>
    </source>
</evidence>
<dbReference type="EMBL" id="BDUF01000010">
    <property type="protein sequence ID" value="GAX88874.1"/>
    <property type="molecule type" value="Genomic_DNA"/>
</dbReference>
<dbReference type="AlphaFoldDB" id="A0A292YKH1"/>
<dbReference type="PANTHER" id="PTHR42709:SF6">
    <property type="entry name" value="UNDECAPRENYL PHOSPHATE TRANSPORTER A"/>
    <property type="match status" value="1"/>
</dbReference>
<dbReference type="InterPro" id="IPR051311">
    <property type="entry name" value="DedA_domain"/>
</dbReference>
<comment type="subcellular location">
    <subcellularLocation>
        <location evidence="1">Cell membrane</location>
        <topology evidence="1">Multi-pass membrane protein</topology>
    </subcellularLocation>
</comment>
<evidence type="ECO:0000256" key="2">
    <source>
        <dbReference type="ARBA" id="ARBA00010792"/>
    </source>
</evidence>
<organism evidence="9 10">
    <name type="scientific">Effusibacillus lacus</name>
    <dbReference type="NCBI Taxonomy" id="1348429"/>
    <lineage>
        <taxon>Bacteria</taxon>
        <taxon>Bacillati</taxon>
        <taxon>Bacillota</taxon>
        <taxon>Bacilli</taxon>
        <taxon>Bacillales</taxon>
        <taxon>Alicyclobacillaceae</taxon>
        <taxon>Effusibacillus</taxon>
    </lineage>
</organism>
<feature type="transmembrane region" description="Helical" evidence="7">
    <location>
        <begin position="135"/>
        <end position="153"/>
    </location>
</feature>
<evidence type="ECO:0000259" key="8">
    <source>
        <dbReference type="Pfam" id="PF09335"/>
    </source>
</evidence>
<keyword evidence="3" id="KW-1003">Cell membrane</keyword>
<feature type="transmembrane region" description="Helical" evidence="7">
    <location>
        <begin position="35"/>
        <end position="62"/>
    </location>
</feature>
<dbReference type="Pfam" id="PF09335">
    <property type="entry name" value="VTT_dom"/>
    <property type="match status" value="1"/>
</dbReference>
<proteinExistence type="inferred from homology"/>
<evidence type="ECO:0000256" key="5">
    <source>
        <dbReference type="ARBA" id="ARBA00022989"/>
    </source>
</evidence>